<protein>
    <recommendedName>
        <fullName evidence="1">Carrier domain-containing protein</fullName>
    </recommendedName>
</protein>
<dbReference type="Proteomes" id="UP000198838">
    <property type="component" value="Unassembled WGS sequence"/>
</dbReference>
<evidence type="ECO:0000313" key="2">
    <source>
        <dbReference type="EMBL" id="SFB16760.1"/>
    </source>
</evidence>
<dbReference type="AlphaFoldDB" id="A0A1I0YWJ1"/>
<sequence length="78" mass="8979">MNIEKVIEVLNEVKPGVDFSKENDLVERHILSSMEIVMLVSELSEEFDVDIPLPEVVPENFYSAQTIAKLIERMEDED</sequence>
<dbReference type="InterPro" id="IPR009081">
    <property type="entry name" value="PP-bd_ACP"/>
</dbReference>
<evidence type="ECO:0000259" key="1">
    <source>
        <dbReference type="PROSITE" id="PS50075"/>
    </source>
</evidence>
<name>A0A1I0YWJ1_9FIRM</name>
<gene>
    <name evidence="2" type="ORF">SAMN05216249_11163</name>
</gene>
<accession>A0A1I0YWJ1</accession>
<dbReference type="PROSITE" id="PS50075">
    <property type="entry name" value="CARRIER"/>
    <property type="match status" value="1"/>
</dbReference>
<dbReference type="SUPFAM" id="SSF47336">
    <property type="entry name" value="ACP-like"/>
    <property type="match status" value="1"/>
</dbReference>
<dbReference type="RefSeq" id="WP_242949100.1">
    <property type="nucleotide sequence ID" value="NZ_FOJY01000011.1"/>
</dbReference>
<dbReference type="STRING" id="1120918.SAMN05216249_11163"/>
<dbReference type="InterPro" id="IPR036736">
    <property type="entry name" value="ACP-like_sf"/>
</dbReference>
<reference evidence="2 3" key="1">
    <citation type="submission" date="2016-10" db="EMBL/GenBank/DDBJ databases">
        <authorList>
            <person name="de Groot N.N."/>
        </authorList>
    </citation>
    <scope>NUCLEOTIDE SEQUENCE [LARGE SCALE GENOMIC DNA]</scope>
    <source>
        <strain evidence="2 3">DSM 5522</strain>
    </source>
</reference>
<keyword evidence="3" id="KW-1185">Reference proteome</keyword>
<evidence type="ECO:0000313" key="3">
    <source>
        <dbReference type="Proteomes" id="UP000198838"/>
    </source>
</evidence>
<dbReference type="EMBL" id="FOJY01000011">
    <property type="protein sequence ID" value="SFB16760.1"/>
    <property type="molecule type" value="Genomic_DNA"/>
</dbReference>
<feature type="domain" description="Carrier" evidence="1">
    <location>
        <begin position="1"/>
        <end position="78"/>
    </location>
</feature>
<dbReference type="Gene3D" id="1.10.1200.10">
    <property type="entry name" value="ACP-like"/>
    <property type="match status" value="1"/>
</dbReference>
<organism evidence="2 3">
    <name type="scientific">Acetitomaculum ruminis DSM 5522</name>
    <dbReference type="NCBI Taxonomy" id="1120918"/>
    <lineage>
        <taxon>Bacteria</taxon>
        <taxon>Bacillati</taxon>
        <taxon>Bacillota</taxon>
        <taxon>Clostridia</taxon>
        <taxon>Lachnospirales</taxon>
        <taxon>Lachnospiraceae</taxon>
        <taxon>Acetitomaculum</taxon>
    </lineage>
</organism>
<proteinExistence type="predicted"/>